<dbReference type="NCBIfam" id="TIGR02481">
    <property type="entry name" value="hemeryth_dom"/>
    <property type="match status" value="1"/>
</dbReference>
<comment type="similarity">
    <text evidence="1">Belongs to the hemerythrin family.</text>
</comment>
<evidence type="ECO:0000259" key="5">
    <source>
        <dbReference type="Pfam" id="PF01814"/>
    </source>
</evidence>
<evidence type="ECO:0000313" key="6">
    <source>
        <dbReference type="EMBL" id="GFO62180.1"/>
    </source>
</evidence>
<organism evidence="6 8">
    <name type="scientific">Geomonas paludis</name>
    <dbReference type="NCBI Taxonomy" id="2740185"/>
    <lineage>
        <taxon>Bacteria</taxon>
        <taxon>Pseudomonadati</taxon>
        <taxon>Thermodesulfobacteriota</taxon>
        <taxon>Desulfuromonadia</taxon>
        <taxon>Geobacterales</taxon>
        <taxon>Geobacteraceae</taxon>
        <taxon>Geomonas</taxon>
    </lineage>
</organism>
<keyword evidence="2" id="KW-0813">Transport</keyword>
<dbReference type="NCBIfam" id="NF033749">
    <property type="entry name" value="bact_hemeryth"/>
    <property type="match status" value="1"/>
</dbReference>
<dbReference type="EMBL" id="CP096574">
    <property type="protein sequence ID" value="UPU36207.1"/>
    <property type="molecule type" value="Genomic_DNA"/>
</dbReference>
<dbReference type="PROSITE" id="PS00550">
    <property type="entry name" value="HEMERYTHRINS"/>
    <property type="match status" value="1"/>
</dbReference>
<dbReference type="PANTHER" id="PTHR37164">
    <property type="entry name" value="BACTERIOHEMERYTHRIN"/>
    <property type="match status" value="1"/>
</dbReference>
<dbReference type="GO" id="GO:0046872">
    <property type="term" value="F:metal ion binding"/>
    <property type="evidence" value="ECO:0007669"/>
    <property type="project" value="UniProtKB-KW"/>
</dbReference>
<dbReference type="InterPro" id="IPR012827">
    <property type="entry name" value="Hemerythrin_metal-bd"/>
</dbReference>
<dbReference type="SUPFAM" id="SSF47188">
    <property type="entry name" value="Hemerythrin-like"/>
    <property type="match status" value="1"/>
</dbReference>
<evidence type="ECO:0000256" key="4">
    <source>
        <dbReference type="ARBA" id="ARBA00023004"/>
    </source>
</evidence>
<dbReference type="CDD" id="cd12107">
    <property type="entry name" value="Hemerythrin"/>
    <property type="match status" value="1"/>
</dbReference>
<dbReference type="InterPro" id="IPR016131">
    <property type="entry name" value="Haemerythrin_Fe_BS"/>
</dbReference>
<accession>A0A6V8MQ66</accession>
<dbReference type="Proteomes" id="UP000568888">
    <property type="component" value="Unassembled WGS sequence"/>
</dbReference>
<evidence type="ECO:0000256" key="3">
    <source>
        <dbReference type="ARBA" id="ARBA00022723"/>
    </source>
</evidence>
<proteinExistence type="inferred from homology"/>
<keyword evidence="3" id="KW-0479">Metal-binding</keyword>
<evidence type="ECO:0000313" key="8">
    <source>
        <dbReference type="Proteomes" id="UP000568888"/>
    </source>
</evidence>
<dbReference type="InterPro" id="IPR035938">
    <property type="entry name" value="Hemerythrin-like_sf"/>
</dbReference>
<keyword evidence="2" id="KW-0561">Oxygen transport</keyword>
<sequence>MPIVTWDGSLAVGHEMIDQHHEHLVELLNKTYDEFCDRKSKQNLEAVLDELIDYATYHFAQEELLMEKVAFPAAEEHLAEHAYFITRIGEIQKEFLAGTSAISLEIITFLKNWLVRHISQKDLELGAYATAHEGRPVVIDLN</sequence>
<evidence type="ECO:0000256" key="1">
    <source>
        <dbReference type="ARBA" id="ARBA00010587"/>
    </source>
</evidence>
<feature type="domain" description="Hemerythrin-like" evidence="5">
    <location>
        <begin position="13"/>
        <end position="126"/>
    </location>
</feature>
<dbReference type="Proteomes" id="UP000831485">
    <property type="component" value="Chromosome"/>
</dbReference>
<keyword evidence="9" id="KW-1185">Reference proteome</keyword>
<dbReference type="Pfam" id="PF01814">
    <property type="entry name" value="Hemerythrin"/>
    <property type="match status" value="1"/>
</dbReference>
<evidence type="ECO:0000313" key="9">
    <source>
        <dbReference type="Proteomes" id="UP000831485"/>
    </source>
</evidence>
<dbReference type="GO" id="GO:0005344">
    <property type="term" value="F:oxygen carrier activity"/>
    <property type="evidence" value="ECO:0007669"/>
    <property type="project" value="UniProtKB-KW"/>
</dbReference>
<gene>
    <name evidence="6" type="ORF">GMPD_00990</name>
    <name evidence="7" type="ORF">M1B72_00465</name>
</gene>
<dbReference type="InterPro" id="IPR012312">
    <property type="entry name" value="Hemerythrin-like"/>
</dbReference>
<evidence type="ECO:0000313" key="7">
    <source>
        <dbReference type="EMBL" id="UPU36207.1"/>
    </source>
</evidence>
<keyword evidence="4" id="KW-0408">Iron</keyword>
<reference evidence="6" key="2">
    <citation type="journal article" date="2021" name="Int. J. Syst. Evol. Microbiol.">
        <title>Geomonas silvestris sp. nov., Geomonas paludis sp. nov. and Geomonas limicola sp. nov., isolated from terrestrial environments, and emended description of the genus Geomonas.</title>
        <authorList>
            <person name="Itoh H."/>
            <person name="Xu Z."/>
            <person name="Masuda Y."/>
            <person name="Ushijima N."/>
            <person name="Hayakawa C."/>
            <person name="Shiratori Y."/>
            <person name="Senoo K."/>
        </authorList>
    </citation>
    <scope>NUCLEOTIDE SEQUENCE</scope>
    <source>
        <strain evidence="6">Red736</strain>
    </source>
</reference>
<dbReference type="PANTHER" id="PTHR37164:SF1">
    <property type="entry name" value="BACTERIOHEMERYTHRIN"/>
    <property type="match status" value="1"/>
</dbReference>
<dbReference type="Gene3D" id="1.20.120.50">
    <property type="entry name" value="Hemerythrin-like"/>
    <property type="match status" value="1"/>
</dbReference>
<dbReference type="RefSeq" id="WP_183343989.1">
    <property type="nucleotide sequence ID" value="NZ_BLXY01000001.1"/>
</dbReference>
<protein>
    <submittedName>
        <fullName evidence="7">Bacteriohemerythrin</fullName>
    </submittedName>
</protein>
<dbReference type="AlphaFoldDB" id="A0A6V8MQ66"/>
<evidence type="ECO:0000256" key="2">
    <source>
        <dbReference type="ARBA" id="ARBA00022621"/>
    </source>
</evidence>
<dbReference type="EMBL" id="BLXY01000001">
    <property type="protein sequence ID" value="GFO62180.1"/>
    <property type="molecule type" value="Genomic_DNA"/>
</dbReference>
<reference evidence="8" key="1">
    <citation type="submission" date="2020-06" db="EMBL/GenBank/DDBJ databases">
        <title>Draft genomic sequecing of Geomonas sp. Red736.</title>
        <authorList>
            <person name="Itoh H."/>
            <person name="Xu Z.X."/>
            <person name="Ushijima N."/>
            <person name="Masuda Y."/>
            <person name="Shiratori Y."/>
            <person name="Senoo K."/>
        </authorList>
    </citation>
    <scope>NUCLEOTIDE SEQUENCE [LARGE SCALE GENOMIC DNA]</scope>
    <source>
        <strain evidence="8">Red736</strain>
    </source>
</reference>
<name>A0A6V8MQ66_9BACT</name>
<dbReference type="InterPro" id="IPR050669">
    <property type="entry name" value="Hemerythrin"/>
</dbReference>
<reference evidence="7" key="3">
    <citation type="submission" date="2022-04" db="EMBL/GenBank/DDBJ databases">
        <authorList>
            <person name="Liu G."/>
        </authorList>
    </citation>
    <scope>NUCLEOTIDE SEQUENCE</scope>
    <source>
        <strain evidence="7">RG22</strain>
    </source>
</reference>